<dbReference type="InterPro" id="IPR052499">
    <property type="entry name" value="C.elegans_NHRs"/>
</dbReference>
<evidence type="ECO:0000313" key="15">
    <source>
        <dbReference type="Proteomes" id="UP001176961"/>
    </source>
</evidence>
<evidence type="ECO:0000256" key="8">
    <source>
        <dbReference type="ARBA" id="ARBA00023163"/>
    </source>
</evidence>
<feature type="domain" description="Nuclear receptor" evidence="12">
    <location>
        <begin position="86"/>
        <end position="162"/>
    </location>
</feature>
<dbReference type="InterPro" id="IPR000536">
    <property type="entry name" value="Nucl_hrmn_rcpt_lig-bd"/>
</dbReference>
<evidence type="ECO:0000256" key="7">
    <source>
        <dbReference type="ARBA" id="ARBA00023125"/>
    </source>
</evidence>
<dbReference type="InterPro" id="IPR049636">
    <property type="entry name" value="HNF4-like_DBD"/>
</dbReference>
<dbReference type="Pfam" id="PF00104">
    <property type="entry name" value="Hormone_recep"/>
    <property type="match status" value="1"/>
</dbReference>
<dbReference type="CDD" id="cd06960">
    <property type="entry name" value="NR_DBD_HNF4A"/>
    <property type="match status" value="1"/>
</dbReference>
<evidence type="ECO:0000259" key="12">
    <source>
        <dbReference type="PROSITE" id="PS51030"/>
    </source>
</evidence>
<proteinExistence type="inferred from homology"/>
<evidence type="ECO:0000313" key="14">
    <source>
        <dbReference type="EMBL" id="CAJ0601900.1"/>
    </source>
</evidence>
<evidence type="ECO:0000256" key="1">
    <source>
        <dbReference type="ARBA" id="ARBA00004123"/>
    </source>
</evidence>
<dbReference type="EMBL" id="CATQJL010000305">
    <property type="protein sequence ID" value="CAJ0601900.1"/>
    <property type="molecule type" value="Genomic_DNA"/>
</dbReference>
<dbReference type="PRINTS" id="PR00047">
    <property type="entry name" value="STROIDFINGER"/>
</dbReference>
<keyword evidence="15" id="KW-1185">Reference proteome</keyword>
<dbReference type="SMART" id="SM00399">
    <property type="entry name" value="ZnF_C4"/>
    <property type="match status" value="1"/>
</dbReference>
<dbReference type="InterPro" id="IPR001723">
    <property type="entry name" value="Nuclear_hrmn_rcpt"/>
</dbReference>
<comment type="subcellular location">
    <subcellularLocation>
        <location evidence="1 11">Nucleus</location>
    </subcellularLocation>
</comment>
<dbReference type="InterPro" id="IPR013088">
    <property type="entry name" value="Znf_NHR/GATA"/>
</dbReference>
<dbReference type="Gene3D" id="3.30.50.10">
    <property type="entry name" value="Erythroid Transcription Factor GATA-1, subunit A"/>
    <property type="match status" value="1"/>
</dbReference>
<evidence type="ECO:0000256" key="2">
    <source>
        <dbReference type="ARBA" id="ARBA00005993"/>
    </source>
</evidence>
<feature type="domain" description="NR LBD" evidence="13">
    <location>
        <begin position="222"/>
        <end position="463"/>
    </location>
</feature>
<organism evidence="14 15">
    <name type="scientific">Cylicocyclus nassatus</name>
    <name type="common">Nematode worm</name>
    <dbReference type="NCBI Taxonomy" id="53992"/>
    <lineage>
        <taxon>Eukaryota</taxon>
        <taxon>Metazoa</taxon>
        <taxon>Ecdysozoa</taxon>
        <taxon>Nematoda</taxon>
        <taxon>Chromadorea</taxon>
        <taxon>Rhabditida</taxon>
        <taxon>Rhabditina</taxon>
        <taxon>Rhabditomorpha</taxon>
        <taxon>Strongyloidea</taxon>
        <taxon>Strongylidae</taxon>
        <taxon>Cylicocyclus</taxon>
    </lineage>
</organism>
<dbReference type="SMART" id="SM00430">
    <property type="entry name" value="HOLI"/>
    <property type="match status" value="1"/>
</dbReference>
<keyword evidence="8 11" id="KW-0804">Transcription</keyword>
<dbReference type="Pfam" id="PF00105">
    <property type="entry name" value="zf-C4"/>
    <property type="match status" value="1"/>
</dbReference>
<keyword evidence="10 11" id="KW-0539">Nucleus</keyword>
<evidence type="ECO:0000256" key="6">
    <source>
        <dbReference type="ARBA" id="ARBA00023015"/>
    </source>
</evidence>
<keyword evidence="4 11" id="KW-0863">Zinc-finger</keyword>
<dbReference type="PROSITE" id="PS00031">
    <property type="entry name" value="NUCLEAR_REC_DBD_1"/>
    <property type="match status" value="1"/>
</dbReference>
<dbReference type="SUPFAM" id="SSF48508">
    <property type="entry name" value="Nuclear receptor ligand-binding domain"/>
    <property type="match status" value="1"/>
</dbReference>
<evidence type="ECO:0000256" key="3">
    <source>
        <dbReference type="ARBA" id="ARBA00022723"/>
    </source>
</evidence>
<accession>A0AA36H0P6</accession>
<keyword evidence="3 11" id="KW-0479">Metal-binding</keyword>
<dbReference type="InterPro" id="IPR035500">
    <property type="entry name" value="NHR-like_dom_sf"/>
</dbReference>
<evidence type="ECO:0000256" key="9">
    <source>
        <dbReference type="ARBA" id="ARBA00023170"/>
    </source>
</evidence>
<evidence type="ECO:0000259" key="13">
    <source>
        <dbReference type="PROSITE" id="PS51843"/>
    </source>
</evidence>
<name>A0AA36H0P6_CYLNA</name>
<dbReference type="Gene3D" id="1.10.565.10">
    <property type="entry name" value="Retinoid X Receptor"/>
    <property type="match status" value="1"/>
</dbReference>
<evidence type="ECO:0000256" key="10">
    <source>
        <dbReference type="ARBA" id="ARBA00023242"/>
    </source>
</evidence>
<sequence length="467" mass="52568">MFRPQSMIFSSVSAVSPTSPASTLPALLPYQPGSVANALLETVALAQHMAFASKNSFFTTTKAESPHMAAVSPSTSYGSPIFAMKRDRCVGCGSEDSIRVHYGASSCHGCKAFFRRSVFEGRNYVCSADNNCDINNESRNRCRACRLRNCIEGGMNPKHVREERNKQERVERPSEVQCSDSETVRQLPEENPITLFLCALEKQTEMLTDDDVKGNDVMGEWSRDISITFGLQNPQLVIKRSPMDWSCTRIMQANDLYKQWYRAFVLHADWAMGIPDFRVLSLEDQTSLFKQNFMTFGWMAYAFKCYQLNQQAVGIPLGNGAYIPYNDEAQKQMEQRWISSYGVVCKKLMDLIVKPMIELDMSEQEYCLLKALSLFQQDCILSENGAAMCSRVRDRLLEGLSTHIERRFSNLPPTQRSVRALKSTLLLPTLSYIGQVEASVIEHLTANDLQQLSGVPMELCGSVKSSF</sequence>
<dbReference type="PRINTS" id="PR00398">
    <property type="entry name" value="STRDHORMONER"/>
</dbReference>
<keyword evidence="9 11" id="KW-0675">Receptor</keyword>
<dbReference type="PROSITE" id="PS51030">
    <property type="entry name" value="NUCLEAR_REC_DBD_2"/>
    <property type="match status" value="1"/>
</dbReference>
<keyword evidence="7 11" id="KW-0238">DNA-binding</keyword>
<dbReference type="InterPro" id="IPR001628">
    <property type="entry name" value="Znf_hrmn_rcpt"/>
</dbReference>
<reference evidence="14" key="1">
    <citation type="submission" date="2023-07" db="EMBL/GenBank/DDBJ databases">
        <authorList>
            <consortium name="CYATHOMIX"/>
        </authorList>
    </citation>
    <scope>NUCLEOTIDE SEQUENCE</scope>
    <source>
        <strain evidence="14">N/A</strain>
    </source>
</reference>
<dbReference type="GO" id="GO:0008270">
    <property type="term" value="F:zinc ion binding"/>
    <property type="evidence" value="ECO:0007669"/>
    <property type="project" value="UniProtKB-KW"/>
</dbReference>
<dbReference type="GO" id="GO:0000978">
    <property type="term" value="F:RNA polymerase II cis-regulatory region sequence-specific DNA binding"/>
    <property type="evidence" value="ECO:0007669"/>
    <property type="project" value="InterPro"/>
</dbReference>
<dbReference type="PANTHER" id="PTHR47630">
    <property type="entry name" value="NUCLEAR HORMONE RECEPTOR FAMILY-RELATED-RELATED"/>
    <property type="match status" value="1"/>
</dbReference>
<keyword evidence="5 11" id="KW-0862">Zinc</keyword>
<evidence type="ECO:0000256" key="5">
    <source>
        <dbReference type="ARBA" id="ARBA00022833"/>
    </source>
</evidence>
<dbReference type="PANTHER" id="PTHR47630:SF6">
    <property type="entry name" value="NUCLEAR HORMONE RECEPTOR FAMILY"/>
    <property type="match status" value="1"/>
</dbReference>
<dbReference type="PROSITE" id="PS51843">
    <property type="entry name" value="NR_LBD"/>
    <property type="match status" value="1"/>
</dbReference>
<evidence type="ECO:0000256" key="4">
    <source>
        <dbReference type="ARBA" id="ARBA00022771"/>
    </source>
</evidence>
<dbReference type="AlphaFoldDB" id="A0AA36H0P6"/>
<comment type="caution">
    <text evidence="14">The sequence shown here is derived from an EMBL/GenBank/DDBJ whole genome shotgun (WGS) entry which is preliminary data.</text>
</comment>
<comment type="similarity">
    <text evidence="2 11">Belongs to the nuclear hormone receptor family.</text>
</comment>
<keyword evidence="6 11" id="KW-0805">Transcription regulation</keyword>
<protein>
    <submittedName>
        <fullName evidence="14">Uncharacterized protein</fullName>
    </submittedName>
</protein>
<gene>
    <name evidence="14" type="ORF">CYNAS_LOCUS13883</name>
</gene>
<dbReference type="GO" id="GO:0003700">
    <property type="term" value="F:DNA-binding transcription factor activity"/>
    <property type="evidence" value="ECO:0007669"/>
    <property type="project" value="InterPro"/>
</dbReference>
<evidence type="ECO:0000256" key="11">
    <source>
        <dbReference type="RuleBase" id="RU004334"/>
    </source>
</evidence>
<dbReference type="GO" id="GO:0005634">
    <property type="term" value="C:nucleus"/>
    <property type="evidence" value="ECO:0007669"/>
    <property type="project" value="UniProtKB-SubCell"/>
</dbReference>
<dbReference type="SUPFAM" id="SSF57716">
    <property type="entry name" value="Glucocorticoid receptor-like (DNA-binding domain)"/>
    <property type="match status" value="1"/>
</dbReference>
<dbReference type="Proteomes" id="UP001176961">
    <property type="component" value="Unassembled WGS sequence"/>
</dbReference>